<keyword evidence="2" id="KW-1185">Reference proteome</keyword>
<evidence type="ECO:0000313" key="2">
    <source>
        <dbReference type="Proteomes" id="UP000054485"/>
    </source>
</evidence>
<proteinExistence type="predicted"/>
<protein>
    <recommendedName>
        <fullName evidence="3">Reverse transcriptase domain-containing protein</fullName>
    </recommendedName>
</protein>
<evidence type="ECO:0008006" key="3">
    <source>
        <dbReference type="Google" id="ProtNLM"/>
    </source>
</evidence>
<dbReference type="AlphaFoldDB" id="A0A0D0B251"/>
<evidence type="ECO:0000313" key="1">
    <source>
        <dbReference type="EMBL" id="KIK44094.1"/>
    </source>
</evidence>
<reference evidence="1 2" key="1">
    <citation type="submission" date="2014-04" db="EMBL/GenBank/DDBJ databases">
        <authorList>
            <consortium name="DOE Joint Genome Institute"/>
            <person name="Kuo A."/>
            <person name="Ruytinx J."/>
            <person name="Rineau F."/>
            <person name="Colpaert J."/>
            <person name="Kohler A."/>
            <person name="Nagy L.G."/>
            <person name="Floudas D."/>
            <person name="Copeland A."/>
            <person name="Barry K.W."/>
            <person name="Cichocki N."/>
            <person name="Veneault-Fourrey C."/>
            <person name="LaButti K."/>
            <person name="Lindquist E.A."/>
            <person name="Lipzen A."/>
            <person name="Lundell T."/>
            <person name="Morin E."/>
            <person name="Murat C."/>
            <person name="Sun H."/>
            <person name="Tunlid A."/>
            <person name="Henrissat B."/>
            <person name="Grigoriev I.V."/>
            <person name="Hibbett D.S."/>
            <person name="Martin F."/>
            <person name="Nordberg H.P."/>
            <person name="Cantor M.N."/>
            <person name="Hua S.X."/>
        </authorList>
    </citation>
    <scope>NUCLEOTIDE SEQUENCE [LARGE SCALE GENOMIC DNA]</scope>
    <source>
        <strain evidence="1 2">UH-Slu-Lm8-n1</strain>
    </source>
</reference>
<dbReference type="HOGENOM" id="CLU_077575_1_0_1"/>
<feature type="non-terminal residue" evidence="1">
    <location>
        <position position="193"/>
    </location>
</feature>
<name>A0A0D0B251_9AGAM</name>
<dbReference type="InParanoid" id="A0A0D0B251"/>
<organism evidence="1 2">
    <name type="scientific">Suillus luteus UH-Slu-Lm8-n1</name>
    <dbReference type="NCBI Taxonomy" id="930992"/>
    <lineage>
        <taxon>Eukaryota</taxon>
        <taxon>Fungi</taxon>
        <taxon>Dikarya</taxon>
        <taxon>Basidiomycota</taxon>
        <taxon>Agaricomycotina</taxon>
        <taxon>Agaricomycetes</taxon>
        <taxon>Agaricomycetidae</taxon>
        <taxon>Boletales</taxon>
        <taxon>Suillineae</taxon>
        <taxon>Suillaceae</taxon>
        <taxon>Suillus</taxon>
    </lineage>
</organism>
<feature type="non-terminal residue" evidence="1">
    <location>
        <position position="1"/>
    </location>
</feature>
<gene>
    <name evidence="1" type="ORF">CY34DRAFT_41449</name>
</gene>
<dbReference type="OrthoDB" id="2205812at2759"/>
<dbReference type="EMBL" id="KN835197">
    <property type="protein sequence ID" value="KIK44094.1"/>
    <property type="molecule type" value="Genomic_DNA"/>
</dbReference>
<reference evidence="2" key="2">
    <citation type="submission" date="2015-01" db="EMBL/GenBank/DDBJ databases">
        <title>Evolutionary Origins and Diversification of the Mycorrhizal Mutualists.</title>
        <authorList>
            <consortium name="DOE Joint Genome Institute"/>
            <consortium name="Mycorrhizal Genomics Consortium"/>
            <person name="Kohler A."/>
            <person name="Kuo A."/>
            <person name="Nagy L.G."/>
            <person name="Floudas D."/>
            <person name="Copeland A."/>
            <person name="Barry K.W."/>
            <person name="Cichocki N."/>
            <person name="Veneault-Fourrey C."/>
            <person name="LaButti K."/>
            <person name="Lindquist E.A."/>
            <person name="Lipzen A."/>
            <person name="Lundell T."/>
            <person name="Morin E."/>
            <person name="Murat C."/>
            <person name="Riley R."/>
            <person name="Ohm R."/>
            <person name="Sun H."/>
            <person name="Tunlid A."/>
            <person name="Henrissat B."/>
            <person name="Grigoriev I.V."/>
            <person name="Hibbett D.S."/>
            <person name="Martin F."/>
        </authorList>
    </citation>
    <scope>NUCLEOTIDE SEQUENCE [LARGE SCALE GENOMIC DNA]</scope>
    <source>
        <strain evidence="2">UH-Slu-Lm8-n1</strain>
    </source>
</reference>
<accession>A0A0D0B251</accession>
<dbReference type="Proteomes" id="UP000054485">
    <property type="component" value="Unassembled WGS sequence"/>
</dbReference>
<dbReference type="STRING" id="930992.A0A0D0B251"/>
<sequence>IKGYQIPGVTERIIVNMYADDTTIYLTRDDCYSDLEEILQTWCNASGAKFNLGKTEILPIGTAEHRQRVIQTRKLNEKDNPWQDQIRIAQDGNPIRSLGAWIGNNVEHATSWEPVLEKIEKNFKRWELGHPSIAGKKHIVQMVAGGMTQFLAKAQGMPKSIENAITKQIRDFIWNEKRTPPISNRRLERPIAE</sequence>